<sequence length="68" mass="7765">MKKRSLTIDGHRTSISLEDEFWDGLKHISTVRGCALIDIIREIDEKRKSGLSSAIRIFVLNYYKDPGA</sequence>
<dbReference type="Proteomes" id="UP000594001">
    <property type="component" value="Chromosome"/>
</dbReference>
<dbReference type="AlphaFoldDB" id="A0A7L9RU94"/>
<dbReference type="KEGG" id="pbal:CPBP_00958"/>
<keyword evidence="3" id="KW-1185">Reference proteome</keyword>
<dbReference type="GO" id="GO:0016740">
    <property type="term" value="F:transferase activity"/>
    <property type="evidence" value="ECO:0007669"/>
    <property type="project" value="UniProtKB-KW"/>
</dbReference>
<dbReference type="Gene3D" id="1.10.3990.20">
    <property type="entry name" value="protein bp1543"/>
    <property type="match status" value="1"/>
</dbReference>
<dbReference type="InterPro" id="IPR038268">
    <property type="entry name" value="RHH_sf"/>
</dbReference>
<dbReference type="RefSeq" id="WP_350331731.1">
    <property type="nucleotide sequence ID" value="NZ_CP054719.1"/>
</dbReference>
<dbReference type="EMBL" id="CP054719">
    <property type="protein sequence ID" value="QOL20177.1"/>
    <property type="molecule type" value="Genomic_DNA"/>
</dbReference>
<protein>
    <submittedName>
        <fullName evidence="2">Aryl-sulfate sulfotransferase</fullName>
    </submittedName>
</protein>
<dbReference type="InterPro" id="IPR027373">
    <property type="entry name" value="RHH_dom"/>
</dbReference>
<gene>
    <name evidence="2" type="ORF">CPBP_00958</name>
</gene>
<keyword evidence="2" id="KW-0808">Transferase</keyword>
<evidence type="ECO:0000259" key="1">
    <source>
        <dbReference type="Pfam" id="PF13467"/>
    </source>
</evidence>
<dbReference type="Pfam" id="PF13467">
    <property type="entry name" value="RHH_4"/>
    <property type="match status" value="1"/>
</dbReference>
<proteinExistence type="predicted"/>
<evidence type="ECO:0000313" key="3">
    <source>
        <dbReference type="Proteomes" id="UP000594001"/>
    </source>
</evidence>
<evidence type="ECO:0000313" key="2">
    <source>
        <dbReference type="EMBL" id="QOL20177.1"/>
    </source>
</evidence>
<accession>A0A7L9RU94</accession>
<reference evidence="2 3" key="1">
    <citation type="submission" date="2020-06" db="EMBL/GenBank/DDBJ databases">
        <title>The endosymbiont of the kinetoplastid Bodo saltans is a Paracaedibacter-like alpha-proteobacterium possessing a putative toxin-antitoxin system.</title>
        <authorList>
            <person name="Midha S."/>
            <person name="Rigden D.J."/>
            <person name="Siozios S."/>
            <person name="Hurst G.D.D."/>
            <person name="Jackson A.P."/>
        </authorList>
    </citation>
    <scope>NUCLEOTIDE SEQUENCE [LARGE SCALE GENOMIC DNA]</scope>
    <source>
        <strain evidence="2">Lake Konstanz</strain>
    </source>
</reference>
<name>A0A7L9RU94_9PROT</name>
<organism evidence="2 3">
    <name type="scientific">Candidatus Bodocaedibacter vickermanii</name>
    <dbReference type="NCBI Taxonomy" id="2741701"/>
    <lineage>
        <taxon>Bacteria</taxon>
        <taxon>Pseudomonadati</taxon>
        <taxon>Pseudomonadota</taxon>
        <taxon>Alphaproteobacteria</taxon>
        <taxon>Holosporales</taxon>
        <taxon>Candidatus Paracaedibacteraceae</taxon>
        <taxon>Candidatus Bodocaedibacter</taxon>
    </lineage>
</organism>
<feature type="domain" description="Ribbon-helix-helix" evidence="1">
    <location>
        <begin position="2"/>
        <end position="63"/>
    </location>
</feature>